<dbReference type="SMART" id="SM00540">
    <property type="entry name" value="LEM"/>
    <property type="match status" value="1"/>
</dbReference>
<dbReference type="SUPFAM" id="SSF63451">
    <property type="entry name" value="LEM domain"/>
    <property type="match status" value="1"/>
</dbReference>
<dbReference type="OrthoDB" id="1601181at2759"/>
<dbReference type="Pfam" id="PF12796">
    <property type="entry name" value="Ank_2"/>
    <property type="match status" value="1"/>
</dbReference>
<accession>A0A9J6CPU0</accession>
<feature type="domain" description="LEM" evidence="3">
    <location>
        <begin position="416"/>
        <end position="460"/>
    </location>
</feature>
<sequence length="708" mass="82765">MCSKEEQLALSLFEAIDDVNLSNVIILLEKYNASPNTIIPNLKIAPIHFAVGYDDIEFATEVTKIFLKKKADPNIFSQCDSKLTPLHIACIWGRSNIVQMLLTAGGDLNLKCNEGLTPILYAVQEEQFEVIDVIKKFVFEQKLEKKKKELALKTNLAVVTTKKDNTTPVKNSLTSSLQHIEQKFFTPNRINYNFDATSPYYINITHRHRRQNNRTCEENIDKNECQKEEEIDEREEQKNLFELTEKNLKAFSKQMNNAIVIERIAIHKRRSYIAEWREKIQQIRKNDKLDLSYINYLNACNDVTLRGKSLTYSNKSDDENEDNNDDFKLLNDSYVTADSGELKRKENQIKVIHYDLTDEEKSSDEYIEKYEEDYIYSDAESSVILYERKICNKNQDIINRMKKCEISNSSISTIHTLPPLDYDTDTLRQELKSFGQNPGPITKHTKKLYLKKLVKFKKYPDRLGIVHENEDHSNITYPLELQRTVTNYEYLEKNISEFLKLEAKMVNHFLEKNHLRWREGNSKTSFVYLLLDPRITANLSAHYQEMNKIDVWKKFISSIFYIGKGKSSRPYHHLYDAIKIYNNNILIDEKDKSKQCENVAKQLCGQKNNKMFESKKLKRIVDIWKENYGVVCLHLFHNIMPSEAYSREASMIEAIGIHNLTNLKKGDYYGAPTSFTMRQKRQMGISLLYRALNIYLAEGESQMKPDDF</sequence>
<dbReference type="GO" id="GO:0004520">
    <property type="term" value="F:DNA endonuclease activity"/>
    <property type="evidence" value="ECO:0007669"/>
    <property type="project" value="TreeGrafter"/>
</dbReference>
<evidence type="ECO:0000313" key="5">
    <source>
        <dbReference type="Proteomes" id="UP001107558"/>
    </source>
</evidence>
<dbReference type="PROSITE" id="PS50088">
    <property type="entry name" value="ANK_REPEAT"/>
    <property type="match status" value="1"/>
</dbReference>
<dbReference type="SUPFAM" id="SSF48403">
    <property type="entry name" value="Ankyrin repeat"/>
    <property type="match status" value="1"/>
</dbReference>
<evidence type="ECO:0000256" key="2">
    <source>
        <dbReference type="SAM" id="Coils"/>
    </source>
</evidence>
<dbReference type="CDD" id="cd10454">
    <property type="entry name" value="GIY-YIG_COG3680_Meta"/>
    <property type="match status" value="1"/>
</dbReference>
<dbReference type="GO" id="GO:0000724">
    <property type="term" value="P:double-strand break repair via homologous recombination"/>
    <property type="evidence" value="ECO:0007669"/>
    <property type="project" value="TreeGrafter"/>
</dbReference>
<dbReference type="InterPro" id="IPR003887">
    <property type="entry name" value="LEM_dom"/>
</dbReference>
<protein>
    <recommendedName>
        <fullName evidence="3">LEM domain-containing protein</fullName>
    </recommendedName>
</protein>
<reference evidence="4" key="1">
    <citation type="submission" date="2021-03" db="EMBL/GenBank/DDBJ databases">
        <title>Chromosome level genome of the anhydrobiotic midge Polypedilum vanderplanki.</title>
        <authorList>
            <person name="Yoshida Y."/>
            <person name="Kikawada T."/>
            <person name="Gusev O."/>
        </authorList>
    </citation>
    <scope>NUCLEOTIDE SEQUENCE</scope>
    <source>
        <strain evidence="4">NIAS01</strain>
        <tissue evidence="4">Whole body or cell culture</tissue>
    </source>
</reference>
<dbReference type="GO" id="GO:0000712">
    <property type="term" value="P:resolution of meiotic recombination intermediates"/>
    <property type="evidence" value="ECO:0007669"/>
    <property type="project" value="TreeGrafter"/>
</dbReference>
<dbReference type="PANTHER" id="PTHR46427:SF1">
    <property type="entry name" value="ANKYRIN REPEAT AND LEM DOMAIN-CONTAINING PROTEIN 1"/>
    <property type="match status" value="1"/>
</dbReference>
<evidence type="ECO:0000256" key="1">
    <source>
        <dbReference type="PROSITE-ProRule" id="PRU00023"/>
    </source>
</evidence>
<dbReference type="PROSITE" id="PS50297">
    <property type="entry name" value="ANK_REP_REGION"/>
    <property type="match status" value="1"/>
</dbReference>
<feature type="repeat" description="ANK" evidence="1">
    <location>
        <begin position="81"/>
        <end position="113"/>
    </location>
</feature>
<dbReference type="PANTHER" id="PTHR46427">
    <property type="entry name" value="ANKYRIN REPEAT AND LEM DOMAIN-CONTAINING PROTEIN 1"/>
    <property type="match status" value="1"/>
</dbReference>
<dbReference type="EMBL" id="JADBJN010000001">
    <property type="protein sequence ID" value="KAG5683895.1"/>
    <property type="molecule type" value="Genomic_DNA"/>
</dbReference>
<keyword evidence="1" id="KW-0040">ANK repeat</keyword>
<name>A0A9J6CPU0_POLVA</name>
<keyword evidence="2" id="KW-0175">Coiled coil</keyword>
<dbReference type="Pfam" id="PF22945">
    <property type="entry name" value="LEM-3_GIY-YIG"/>
    <property type="match status" value="1"/>
</dbReference>
<dbReference type="InterPro" id="IPR011015">
    <property type="entry name" value="LEM/LEM-like_dom_sf"/>
</dbReference>
<keyword evidence="5" id="KW-1185">Reference proteome</keyword>
<dbReference type="GO" id="GO:0005737">
    <property type="term" value="C:cytoplasm"/>
    <property type="evidence" value="ECO:0007669"/>
    <property type="project" value="TreeGrafter"/>
</dbReference>
<dbReference type="AlphaFoldDB" id="A0A9J6CPU0"/>
<dbReference type="InterPro" id="IPR002110">
    <property type="entry name" value="Ankyrin_rpt"/>
</dbReference>
<comment type="caution">
    <text evidence="4">The sequence shown here is derived from an EMBL/GenBank/DDBJ whole genome shotgun (WGS) entry which is preliminary data.</text>
</comment>
<dbReference type="Gene3D" id="1.25.40.20">
    <property type="entry name" value="Ankyrin repeat-containing domain"/>
    <property type="match status" value="1"/>
</dbReference>
<gene>
    <name evidence="4" type="ORF">PVAND_013155</name>
</gene>
<dbReference type="Proteomes" id="UP001107558">
    <property type="component" value="Chromosome 1"/>
</dbReference>
<dbReference type="Pfam" id="PF03020">
    <property type="entry name" value="LEM"/>
    <property type="match status" value="1"/>
</dbReference>
<dbReference type="Gene3D" id="1.10.720.40">
    <property type="match status" value="1"/>
</dbReference>
<evidence type="ECO:0000313" key="4">
    <source>
        <dbReference type="EMBL" id="KAG5683895.1"/>
    </source>
</evidence>
<evidence type="ECO:0000259" key="3">
    <source>
        <dbReference type="PROSITE" id="PS50954"/>
    </source>
</evidence>
<organism evidence="4 5">
    <name type="scientific">Polypedilum vanderplanki</name>
    <name type="common">Sleeping chironomid midge</name>
    <dbReference type="NCBI Taxonomy" id="319348"/>
    <lineage>
        <taxon>Eukaryota</taxon>
        <taxon>Metazoa</taxon>
        <taxon>Ecdysozoa</taxon>
        <taxon>Arthropoda</taxon>
        <taxon>Hexapoda</taxon>
        <taxon>Insecta</taxon>
        <taxon>Pterygota</taxon>
        <taxon>Neoptera</taxon>
        <taxon>Endopterygota</taxon>
        <taxon>Diptera</taxon>
        <taxon>Nematocera</taxon>
        <taxon>Chironomoidea</taxon>
        <taxon>Chironomidae</taxon>
        <taxon>Chironominae</taxon>
        <taxon>Polypedilum</taxon>
        <taxon>Polypedilum</taxon>
    </lineage>
</organism>
<dbReference type="InterPro" id="IPR034998">
    <property type="entry name" value="ANKLE1"/>
</dbReference>
<feature type="coiled-coil region" evidence="2">
    <location>
        <begin position="213"/>
        <end position="247"/>
    </location>
</feature>
<dbReference type="PROSITE" id="PS50954">
    <property type="entry name" value="LEM"/>
    <property type="match status" value="1"/>
</dbReference>
<proteinExistence type="predicted"/>
<dbReference type="GO" id="GO:0005654">
    <property type="term" value="C:nucleoplasm"/>
    <property type="evidence" value="ECO:0007669"/>
    <property type="project" value="TreeGrafter"/>
</dbReference>
<dbReference type="SMART" id="SM00248">
    <property type="entry name" value="ANK"/>
    <property type="match status" value="3"/>
</dbReference>
<dbReference type="InterPro" id="IPR036770">
    <property type="entry name" value="Ankyrin_rpt-contain_sf"/>
</dbReference>